<reference evidence="3" key="1">
    <citation type="journal article" date="2005" name="BMC Biol.">
        <title>The sequence of rice chromosomes 11 and 12, rich in disease resistance genes and recent gene duplications.</title>
        <authorList>
            <consortium name="The rice chromosomes 11 and 12 sequencing consortia"/>
        </authorList>
    </citation>
    <scope>NUCLEOTIDE SEQUENCE [LARGE SCALE GENOMIC DNA]</scope>
</reference>
<dbReference type="PANTHER" id="PTHR48258">
    <property type="entry name" value="DUF4218 DOMAIN-CONTAINING PROTEIN-RELATED"/>
    <property type="match status" value="1"/>
</dbReference>
<proteinExistence type="predicted"/>
<protein>
    <submittedName>
        <fullName evidence="3">Transposon protein, putative, CACTA, En/Spm sub-class</fullName>
    </submittedName>
</protein>
<feature type="region of interest" description="Disordered" evidence="1">
    <location>
        <begin position="1"/>
        <end position="23"/>
    </location>
</feature>
<dbReference type="InterPro" id="IPR025312">
    <property type="entry name" value="DUF4216"/>
</dbReference>
<dbReference type="Pfam" id="PF13952">
    <property type="entry name" value="DUF4216"/>
    <property type="match status" value="1"/>
</dbReference>
<reference evidence="3" key="3">
    <citation type="submission" date="2006-01" db="EMBL/GenBank/DDBJ databases">
        <authorList>
            <person name="Buell R."/>
        </authorList>
    </citation>
    <scope>NUCLEOTIDE SEQUENCE</scope>
</reference>
<organism evidence="3">
    <name type="scientific">Oryza sativa subsp. japonica</name>
    <name type="common">Rice</name>
    <dbReference type="NCBI Taxonomy" id="39947"/>
    <lineage>
        <taxon>Eukaryota</taxon>
        <taxon>Viridiplantae</taxon>
        <taxon>Streptophyta</taxon>
        <taxon>Embryophyta</taxon>
        <taxon>Tracheophyta</taxon>
        <taxon>Spermatophyta</taxon>
        <taxon>Magnoliopsida</taxon>
        <taxon>Liliopsida</taxon>
        <taxon>Poales</taxon>
        <taxon>Poaceae</taxon>
        <taxon>BOP clade</taxon>
        <taxon>Oryzoideae</taxon>
        <taxon>Oryzeae</taxon>
        <taxon>Oryzinae</taxon>
        <taxon>Oryza</taxon>
        <taxon>Oryza sativa</taxon>
    </lineage>
</organism>
<evidence type="ECO:0000259" key="2">
    <source>
        <dbReference type="Pfam" id="PF13952"/>
    </source>
</evidence>
<dbReference type="AlphaFoldDB" id="Q2R0A0"/>
<reference evidence="3" key="2">
    <citation type="submission" date="2005-04" db="EMBL/GenBank/DDBJ databases">
        <authorList>
            <person name="Buell C.R."/>
            <person name="Wing R.A."/>
            <person name="McCombie W.A."/>
            <person name="Ouyang S."/>
        </authorList>
    </citation>
    <scope>NUCLEOTIDE SEQUENCE</scope>
</reference>
<name>Q2R0A0_ORYSJ</name>
<evidence type="ECO:0000256" key="1">
    <source>
        <dbReference type="SAM" id="MobiDB-lite"/>
    </source>
</evidence>
<evidence type="ECO:0000313" key="3">
    <source>
        <dbReference type="EMBL" id="ABA95070.1"/>
    </source>
</evidence>
<feature type="domain" description="DUF4216" evidence="2">
    <location>
        <begin position="202"/>
        <end position="269"/>
    </location>
</feature>
<dbReference type="PANTHER" id="PTHR48258:SF9">
    <property type="entry name" value="OS01G0348150 PROTEIN"/>
    <property type="match status" value="1"/>
</dbReference>
<dbReference type="EMBL" id="DP000010">
    <property type="protein sequence ID" value="ABA95070.1"/>
    <property type="molecule type" value="Genomic_DNA"/>
</dbReference>
<sequence>MKRGRKGSRPSGNQPEGKGGSIIEGYTTEEVIEFCIDYMAETDPIGVPASHHEGRLAGLGTTGRKRIVPDQASYAQAHFAVLQHMAEETPYFEEHLAKVRQENMGRSDMWINREHSTRFNEWFKNHIARSTDGPSEIIRYQCVASCPSWDVDTWQGYDINRYTFYTVKQDDKSTMQNSGVRIDAYQDQAGSNTYYGRIEEIWEMNYRSFKVPLFRCSWVNIRTGVKVDREGFTLVDLAKVGYADEPFVLAKQVEQIFYIQDPANKKLHVVRDGKRRIVGVDNVVDEEEYNQNLHVRPQIDLDDDPEDEVAYARSDYSEGISL</sequence>
<accession>Q2R0A0</accession>
<gene>
    <name evidence="3" type="ordered locus">LOC_Os11g43280</name>
</gene>